<gene>
    <name evidence="1" type="ORF">J0383_22575</name>
</gene>
<evidence type="ECO:0000313" key="2">
    <source>
        <dbReference type="Proteomes" id="UP000663440"/>
    </source>
</evidence>
<name>A0ABX7QEB9_9FLAO</name>
<dbReference type="Proteomes" id="UP000663440">
    <property type="component" value="Chromosome"/>
</dbReference>
<reference evidence="1 2" key="1">
    <citation type="submission" date="2021-03" db="EMBL/GenBank/DDBJ databases">
        <title>Flavobacterium kribbensis sp. nov, an endophytic bacteria, isolated from soybean.</title>
        <authorList>
            <person name="Lee J."/>
            <person name="Seo J."/>
        </authorList>
    </citation>
    <scope>NUCLEOTIDE SEQUENCE [LARGE SCALE GENOMIC DNA]</scope>
    <source>
        <strain evidence="1 2">BB8</strain>
    </source>
</reference>
<organism evidence="1 2">
    <name type="scientific">Flavobacterium endoglycinae</name>
    <dbReference type="NCBI Taxonomy" id="2816357"/>
    <lineage>
        <taxon>Bacteria</taxon>
        <taxon>Pseudomonadati</taxon>
        <taxon>Bacteroidota</taxon>
        <taxon>Flavobacteriia</taxon>
        <taxon>Flavobacteriales</taxon>
        <taxon>Flavobacteriaceae</taxon>
        <taxon>Flavobacterium</taxon>
    </lineage>
</organism>
<sequence>MNTKPNLVIVIQGDKYFHFFKNEVEEIWPSHSIYFLVNYSGPIIYKFDYPKDIEGLTFPHIAEPLWKTEGKDTGFVWHLENKEVTKTDYSNTAILKSAEKIVYMSFLGVSLAIAFQVLIEQSLGDILTDNYLFCHPKSFDKKDILFSLNNQKTKDDPIFQEQLKLDTAKRYFEYNFNFNSCILFKSALKKAEIESENFVFTKYVLQLFFRLQNLSDFSEEDIGYMVCDWEGTGLYPKTGSPFSVTMIENLCQAGIIEDNGKGVLDNRRYNISKKGKNLFKYMSPDCKDIDQPGKLLQWQQNWPESKQEMDRYLIDFFTKQMEFMSSFEVQNNK</sequence>
<dbReference type="EMBL" id="CP071448">
    <property type="protein sequence ID" value="QSW89009.1"/>
    <property type="molecule type" value="Genomic_DNA"/>
</dbReference>
<keyword evidence="2" id="KW-1185">Reference proteome</keyword>
<protein>
    <submittedName>
        <fullName evidence="1">Uncharacterized protein</fullName>
    </submittedName>
</protein>
<proteinExistence type="predicted"/>
<dbReference type="RefSeq" id="WP_207296207.1">
    <property type="nucleotide sequence ID" value="NZ_CP071448.1"/>
</dbReference>
<evidence type="ECO:0000313" key="1">
    <source>
        <dbReference type="EMBL" id="QSW89009.1"/>
    </source>
</evidence>
<accession>A0ABX7QEB9</accession>